<dbReference type="Proteomes" id="UP001187192">
    <property type="component" value="Unassembled WGS sequence"/>
</dbReference>
<organism evidence="1 2">
    <name type="scientific">Ficus carica</name>
    <name type="common">Common fig</name>
    <dbReference type="NCBI Taxonomy" id="3494"/>
    <lineage>
        <taxon>Eukaryota</taxon>
        <taxon>Viridiplantae</taxon>
        <taxon>Streptophyta</taxon>
        <taxon>Embryophyta</taxon>
        <taxon>Tracheophyta</taxon>
        <taxon>Spermatophyta</taxon>
        <taxon>Magnoliopsida</taxon>
        <taxon>eudicotyledons</taxon>
        <taxon>Gunneridae</taxon>
        <taxon>Pentapetalae</taxon>
        <taxon>rosids</taxon>
        <taxon>fabids</taxon>
        <taxon>Rosales</taxon>
        <taxon>Moraceae</taxon>
        <taxon>Ficeae</taxon>
        <taxon>Ficus</taxon>
    </lineage>
</organism>
<dbReference type="EMBL" id="BTGU01000009">
    <property type="protein sequence ID" value="GMN39185.1"/>
    <property type="molecule type" value="Genomic_DNA"/>
</dbReference>
<name>A0AA87ZT83_FICCA</name>
<evidence type="ECO:0000313" key="1">
    <source>
        <dbReference type="EMBL" id="GMN39185.1"/>
    </source>
</evidence>
<dbReference type="AlphaFoldDB" id="A0AA87ZT83"/>
<sequence length="79" mass="8719">MKVTTTNPKPHAIIVALHLQGHVIPTVHLATKLASKGFTITFVNIEATHHEITKSKQHNVGSHCDATRTRCAKIKFMPN</sequence>
<evidence type="ECO:0000313" key="2">
    <source>
        <dbReference type="Proteomes" id="UP001187192"/>
    </source>
</evidence>
<dbReference type="SUPFAM" id="SSF53756">
    <property type="entry name" value="UDP-Glycosyltransferase/glycogen phosphorylase"/>
    <property type="match status" value="1"/>
</dbReference>
<dbReference type="Gene3D" id="3.40.50.2000">
    <property type="entry name" value="Glycogen Phosphorylase B"/>
    <property type="match status" value="1"/>
</dbReference>
<keyword evidence="2" id="KW-1185">Reference proteome</keyword>
<accession>A0AA87ZT83</accession>
<gene>
    <name evidence="1" type="ORF">TIFTF001_008419</name>
</gene>
<reference evidence="1" key="1">
    <citation type="submission" date="2023-07" db="EMBL/GenBank/DDBJ databases">
        <title>draft genome sequence of fig (Ficus carica).</title>
        <authorList>
            <person name="Takahashi T."/>
            <person name="Nishimura K."/>
        </authorList>
    </citation>
    <scope>NUCLEOTIDE SEQUENCE</scope>
</reference>
<protein>
    <submittedName>
        <fullName evidence="1">Uncharacterized protein</fullName>
    </submittedName>
</protein>
<proteinExistence type="predicted"/>
<comment type="caution">
    <text evidence="1">The sequence shown here is derived from an EMBL/GenBank/DDBJ whole genome shotgun (WGS) entry which is preliminary data.</text>
</comment>